<evidence type="ECO:0000256" key="5">
    <source>
        <dbReference type="ARBA" id="ARBA00022884"/>
    </source>
</evidence>
<evidence type="ECO:0000313" key="12">
    <source>
        <dbReference type="EMBL" id="VFP83620.1"/>
    </source>
</evidence>
<evidence type="ECO:0000256" key="1">
    <source>
        <dbReference type="ARBA" id="ARBA00022664"/>
    </source>
</evidence>
<dbReference type="Gene3D" id="3.30.460.10">
    <property type="entry name" value="Beta Polymerase, domain 2"/>
    <property type="match status" value="1"/>
</dbReference>
<dbReference type="PANTHER" id="PTHR43051:SF1">
    <property type="entry name" value="POLYNUCLEOTIDE ADENYLYLTRANSFERASE FAMILY PROTEIN"/>
    <property type="match status" value="1"/>
</dbReference>
<keyword evidence="6 7" id="KW-0804">Transcription</keyword>
<evidence type="ECO:0000256" key="6">
    <source>
        <dbReference type="ARBA" id="ARBA00023163"/>
    </source>
</evidence>
<keyword evidence="12" id="KW-0548">Nucleotidyltransferase</keyword>
<evidence type="ECO:0000256" key="7">
    <source>
        <dbReference type="HAMAP-Rule" id="MF_00957"/>
    </source>
</evidence>
<evidence type="ECO:0000313" key="13">
    <source>
        <dbReference type="Proteomes" id="UP000294349"/>
    </source>
</evidence>
<keyword evidence="5 7" id="KW-0694">RNA-binding</keyword>
<dbReference type="GO" id="GO:0005524">
    <property type="term" value="F:ATP binding"/>
    <property type="evidence" value="ECO:0007669"/>
    <property type="project" value="UniProtKB-UniRule"/>
</dbReference>
<organism evidence="12 13">
    <name type="scientific">Buchnera aphidicola</name>
    <name type="common">Cinara laricifoliae</name>
    <dbReference type="NCBI Taxonomy" id="2518977"/>
    <lineage>
        <taxon>Bacteria</taxon>
        <taxon>Pseudomonadati</taxon>
        <taxon>Pseudomonadota</taxon>
        <taxon>Gammaproteobacteria</taxon>
        <taxon>Enterobacterales</taxon>
        <taxon>Erwiniaceae</taxon>
        <taxon>Buchnera</taxon>
    </lineage>
</organism>
<dbReference type="Pfam" id="PF01743">
    <property type="entry name" value="PolyA_pol"/>
    <property type="match status" value="1"/>
</dbReference>
<dbReference type="RefSeq" id="WP_154061480.1">
    <property type="nucleotide sequence ID" value="NZ_LR217717.1"/>
</dbReference>
<dbReference type="GO" id="GO:1990817">
    <property type="term" value="F:poly(A) RNA polymerase activity"/>
    <property type="evidence" value="ECO:0007669"/>
    <property type="project" value="UniProtKB-UniRule"/>
</dbReference>
<dbReference type="InterPro" id="IPR043519">
    <property type="entry name" value="NT_sf"/>
</dbReference>
<dbReference type="EC" id="2.7.7.19" evidence="7"/>
<comment type="function">
    <text evidence="7">Adds poly(A) tail to the 3' end of many RNAs, which usually targets these RNAs for decay. Plays a significant role in the global control of gene expression, through influencing the rate of transcript degradation, and in the general RNA quality control.</text>
</comment>
<feature type="active site" evidence="7">
    <location>
        <position position="52"/>
    </location>
</feature>
<dbReference type="HAMAP" id="MF_00957">
    <property type="entry name" value="PolyA_pol"/>
    <property type="match status" value="1"/>
</dbReference>
<keyword evidence="4 7" id="KW-0067">ATP-binding</keyword>
<sequence length="408" mass="48254">MNLIIKKNHNISQKKISKNSMKVLYRLNKSGYEAYLVGGGVRDLLLGKKPKDFDIATNAKPNEIRKLFKNCRLIGRRFIIAHLIFKNEIIEVSTFRAKNNNLKNHQLYSSRIKKSNNGMLLCDNNFGKVEEDAHRRDLTINALYYSIKDSGIRDYVGGIKDIKQKIIRLIGNAEIRYREDPVRMLRVVRFSVRLHMYIDKKTEAPINKLSKLLNNIPPARLFTESIKLFCFGYGYLTYIRLKKYSLIYPLLPFVSNKFSEKNTIFFKNIIIYCLKKVDSYTSKKKIRCPEFLFASLLWYPLIEKIQKLLTHKKLKYLKAYSISVHYILKKYSILLGIPRNILLNIEKIWNLQKDIENKKKSETKIIIQHNNFIQALELISLRSKIENKNELKKILFFWNKQNIFFKKK</sequence>
<protein>
    <recommendedName>
        <fullName evidence="7">Poly(A) polymerase I</fullName>
        <shortName evidence="7">PAP I</shortName>
        <ecNumber evidence="7">2.7.7.19</ecNumber>
    </recommendedName>
</protein>
<keyword evidence="3 7" id="KW-0547">Nucleotide-binding</keyword>
<dbReference type="InterPro" id="IPR052191">
    <property type="entry name" value="tRNA_ntf/polyA_polymerase_I"/>
</dbReference>
<gene>
    <name evidence="7 12" type="primary">pcnB</name>
    <name evidence="12" type="ORF">BUCILAFE3058_135</name>
</gene>
<feature type="domain" description="Polymerase A arginine-rich C-terminal" evidence="10">
    <location>
        <begin position="313"/>
        <end position="400"/>
    </location>
</feature>
<dbReference type="InterPro" id="IPR025866">
    <property type="entry name" value="PolyA_pol_arg_C_dom"/>
</dbReference>
<dbReference type="Gene3D" id="1.10.3090.10">
    <property type="entry name" value="cca-adding enzyme, domain 2"/>
    <property type="match status" value="1"/>
</dbReference>
<dbReference type="Pfam" id="PF12626">
    <property type="entry name" value="PolyA_pol_arg_C"/>
    <property type="match status" value="1"/>
</dbReference>
<dbReference type="Pfam" id="PF12627">
    <property type="entry name" value="PolyA_pol_RNAbd"/>
    <property type="match status" value="1"/>
</dbReference>
<dbReference type="CDD" id="cd05398">
    <property type="entry name" value="NT_ClassII-CCAase"/>
    <property type="match status" value="1"/>
</dbReference>
<evidence type="ECO:0000256" key="4">
    <source>
        <dbReference type="ARBA" id="ARBA00022840"/>
    </source>
</evidence>
<keyword evidence="1 7" id="KW-0507">mRNA processing</keyword>
<dbReference type="AlphaFoldDB" id="A0A451DB52"/>
<evidence type="ECO:0000259" key="10">
    <source>
        <dbReference type="Pfam" id="PF12626"/>
    </source>
</evidence>
<feature type="active site" evidence="7">
    <location>
        <position position="137"/>
    </location>
</feature>
<comment type="catalytic activity">
    <reaction evidence="7">
        <text>RNA(n) + ATP = RNA(n)-3'-adenine ribonucleotide + diphosphate</text>
        <dbReference type="Rhea" id="RHEA:11332"/>
        <dbReference type="Rhea" id="RHEA-COMP:14527"/>
        <dbReference type="Rhea" id="RHEA-COMP:17347"/>
        <dbReference type="ChEBI" id="CHEBI:30616"/>
        <dbReference type="ChEBI" id="CHEBI:33019"/>
        <dbReference type="ChEBI" id="CHEBI:140395"/>
        <dbReference type="ChEBI" id="CHEBI:173115"/>
        <dbReference type="EC" id="2.7.7.19"/>
    </reaction>
</comment>
<dbReference type="EMBL" id="LR217717">
    <property type="protein sequence ID" value="VFP83620.1"/>
    <property type="molecule type" value="Genomic_DNA"/>
</dbReference>
<dbReference type="FunFam" id="3.30.460.10:FF:000035">
    <property type="entry name" value="Poly(A) polymerase I"/>
    <property type="match status" value="1"/>
</dbReference>
<dbReference type="InterPro" id="IPR032828">
    <property type="entry name" value="PolyA_RNA-bd"/>
</dbReference>
<evidence type="ECO:0000256" key="3">
    <source>
        <dbReference type="ARBA" id="ARBA00022741"/>
    </source>
</evidence>
<dbReference type="InterPro" id="IPR002646">
    <property type="entry name" value="PolA_pol_head_dom"/>
</dbReference>
<dbReference type="Proteomes" id="UP000294349">
    <property type="component" value="Chromosome"/>
</dbReference>
<dbReference type="GO" id="GO:0043633">
    <property type="term" value="P:polyadenylation-dependent RNA catabolic process"/>
    <property type="evidence" value="ECO:0007669"/>
    <property type="project" value="InterPro"/>
</dbReference>
<reference evidence="12 13" key="1">
    <citation type="submission" date="2019-02" db="EMBL/GenBank/DDBJ databases">
        <authorList>
            <person name="Manzano-Marin A."/>
            <person name="Manzano-Marin A."/>
        </authorList>
    </citation>
    <scope>NUCLEOTIDE SEQUENCE [LARGE SCALE GENOMIC DNA]</scope>
    <source>
        <strain evidence="12 13">BuCilaricifoliae</strain>
    </source>
</reference>
<dbReference type="OrthoDB" id="9805698at2"/>
<dbReference type="PANTHER" id="PTHR43051">
    <property type="entry name" value="POLYNUCLEOTIDE ADENYLYLTRANSFERASE FAMILY PROTEIN"/>
    <property type="match status" value="1"/>
</dbReference>
<evidence type="ECO:0000259" key="9">
    <source>
        <dbReference type="Pfam" id="PF01743"/>
    </source>
</evidence>
<comment type="similarity">
    <text evidence="7 8">Belongs to the tRNA nucleotidyltransferase/poly(A) polymerase family.</text>
</comment>
<feature type="active site" evidence="7">
    <location>
        <position position="54"/>
    </location>
</feature>
<feature type="domain" description="tRNA nucleotidyltransferase/poly(A) polymerase RNA and SrmB- binding" evidence="11">
    <location>
        <begin position="197"/>
        <end position="255"/>
    </location>
</feature>
<dbReference type="NCBIfam" id="TIGR01942">
    <property type="entry name" value="pcnB"/>
    <property type="match status" value="1"/>
</dbReference>
<evidence type="ECO:0000256" key="8">
    <source>
        <dbReference type="RuleBase" id="RU003953"/>
    </source>
</evidence>
<dbReference type="GO" id="GO:0006397">
    <property type="term" value="P:mRNA processing"/>
    <property type="evidence" value="ECO:0007669"/>
    <property type="project" value="UniProtKB-KW"/>
</dbReference>
<keyword evidence="2 7" id="KW-0808">Transferase</keyword>
<dbReference type="SUPFAM" id="SSF81891">
    <property type="entry name" value="Poly A polymerase C-terminal region-like"/>
    <property type="match status" value="1"/>
</dbReference>
<dbReference type="InterPro" id="IPR010206">
    <property type="entry name" value="PolA_pol_I"/>
</dbReference>
<evidence type="ECO:0000259" key="11">
    <source>
        <dbReference type="Pfam" id="PF12627"/>
    </source>
</evidence>
<dbReference type="GO" id="GO:0003723">
    <property type="term" value="F:RNA binding"/>
    <property type="evidence" value="ECO:0007669"/>
    <property type="project" value="UniProtKB-UniRule"/>
</dbReference>
<feature type="domain" description="Poly A polymerase head" evidence="9">
    <location>
        <begin position="34"/>
        <end position="168"/>
    </location>
</feature>
<name>A0A451DB52_9GAMM</name>
<evidence type="ECO:0000256" key="2">
    <source>
        <dbReference type="ARBA" id="ARBA00022679"/>
    </source>
</evidence>
<proteinExistence type="inferred from homology"/>
<accession>A0A451DB52</accession>
<dbReference type="SUPFAM" id="SSF81301">
    <property type="entry name" value="Nucleotidyltransferase"/>
    <property type="match status" value="1"/>
</dbReference>